<dbReference type="AlphaFoldDB" id="A0A7C2YRU5"/>
<proteinExistence type="predicted"/>
<protein>
    <submittedName>
        <fullName evidence="1">Uncharacterized protein</fullName>
    </submittedName>
</protein>
<dbReference type="EMBL" id="DSFE01000039">
    <property type="protein sequence ID" value="HEU97534.1"/>
    <property type="molecule type" value="Genomic_DNA"/>
</dbReference>
<accession>A0A7C2YRU5</accession>
<evidence type="ECO:0000313" key="1">
    <source>
        <dbReference type="EMBL" id="HEU97534.1"/>
    </source>
</evidence>
<sequence length="594" mass="64915">MVGNAITRVNKALSLILYPDGTLVISNGGTSTEKLSYLIINSTGNLVFVPMNSTGLNYLSQFSISGTSQIGDPFTILSPGSYLTISNFPYYSIPVAAVTVDGAIAYVQQLPSSNNLNYNYNSYNYQYGTSYLLNPVTFFTSDLQKEIGSGKISLLDPNLINVPTSSFISSGALSGGVYRLNNINTNSPSNAYPLIMFLELDNATVDIRLNLTGNVINGLNPDWESNPNRNVSNPIFNMLITGVTASNLINGGYFNVSSSSCSFNLTYSSGSWSVAWNSCTANTGFPAQLASWLSGKPNPWRIKMLNLNATKISIKYYTYDSYSNTFNYVWHNGTQSIGKYYYGNIREVDNNRGLYAVVPQTSIITSGFVETMRFYNINTSQQGKPSTYEPYMIIADTDGNGYPELIFTTEDFTFSYKATGGGQAKAGYTIADTYKGGDTVSAGQSSDYTAVDFTTEPVVIVLSQVSINGTQYMAVNVVSSLYFHDSVYDVDELDTITATDRALFSVMVVDLNNSLAVVSSKNFTYQDLASLESTWPPSTSSFSVNVALPVPYTNHLYEVAVAFWDPYSLDPSTGKNNDEVTLGIEFIGFQLYAR</sequence>
<reference evidence="1" key="1">
    <citation type="journal article" date="2020" name="mSystems">
        <title>Genome- and Community-Level Interaction Insights into Carbon Utilization and Element Cycling Functions of Hydrothermarchaeota in Hydrothermal Sediment.</title>
        <authorList>
            <person name="Zhou Z."/>
            <person name="Liu Y."/>
            <person name="Xu W."/>
            <person name="Pan J."/>
            <person name="Luo Z.H."/>
            <person name="Li M."/>
        </authorList>
    </citation>
    <scope>NUCLEOTIDE SEQUENCE [LARGE SCALE GENOMIC DNA]</scope>
    <source>
        <strain evidence="1">SpSt-1259</strain>
    </source>
</reference>
<name>A0A7C2YRU5_9CREN</name>
<dbReference type="Proteomes" id="UP000885664">
    <property type="component" value="Unassembled WGS sequence"/>
</dbReference>
<organism evidence="1">
    <name type="scientific">Fervidicoccus fontis</name>
    <dbReference type="NCBI Taxonomy" id="683846"/>
    <lineage>
        <taxon>Archaea</taxon>
        <taxon>Thermoproteota</taxon>
        <taxon>Thermoprotei</taxon>
        <taxon>Fervidicoccales</taxon>
        <taxon>Fervidicoccaceae</taxon>
        <taxon>Fervidicoccus</taxon>
    </lineage>
</organism>
<comment type="caution">
    <text evidence="1">The sequence shown here is derived from an EMBL/GenBank/DDBJ whole genome shotgun (WGS) entry which is preliminary data.</text>
</comment>
<gene>
    <name evidence="1" type="ORF">ENO36_01585</name>
</gene>